<organism evidence="1 2">
    <name type="scientific">Vibrio proteolyticus NBRC 13287</name>
    <dbReference type="NCBI Taxonomy" id="1219065"/>
    <lineage>
        <taxon>Bacteria</taxon>
        <taxon>Pseudomonadati</taxon>
        <taxon>Pseudomonadota</taxon>
        <taxon>Gammaproteobacteria</taxon>
        <taxon>Vibrionales</taxon>
        <taxon>Vibrionaceae</taxon>
        <taxon>Vibrio</taxon>
    </lineage>
</organism>
<name>U3BE91_VIBPR</name>
<evidence type="ECO:0000313" key="1">
    <source>
        <dbReference type="EMBL" id="GAD68054.1"/>
    </source>
</evidence>
<reference evidence="1 2" key="1">
    <citation type="submission" date="2013-09" db="EMBL/GenBank/DDBJ databases">
        <title>Whole genome shotgun sequence of Vibrio proteolyticus NBRC 13287.</title>
        <authorList>
            <person name="Isaki S."/>
            <person name="Hosoyama A."/>
            <person name="Numata M."/>
            <person name="Hashimoto M."/>
            <person name="Hosoyama Y."/>
            <person name="Tsuchikane K."/>
            <person name="Noguchi M."/>
            <person name="Hirakata S."/>
            <person name="Ichikawa N."/>
            <person name="Ohji S."/>
            <person name="Yamazoe A."/>
            <person name="Fujita N."/>
        </authorList>
    </citation>
    <scope>NUCLEOTIDE SEQUENCE [LARGE SCALE GENOMIC DNA]</scope>
    <source>
        <strain evidence="1 2">NBRC 13287</strain>
    </source>
</reference>
<evidence type="ECO:0000313" key="2">
    <source>
        <dbReference type="Proteomes" id="UP000016570"/>
    </source>
</evidence>
<sequence length="355" mass="39736">MSAAMAASTYAFETFSPDYSAQLTLDVASRSERDLTSENIGVITVFNQDGQPVITHSVDQLALPSDLSTPLHTNVLQIPYGEQSALIYQDLNLDGRKDFALQQGWYSCYGGPSFSIYLAGEDGSFSYNEAYSALASQYCGMFKVDAQQRALFTMTKSGCCWHKFDVYRAETQAPVLAESTVVIPVGMTFARYTRTTYSDGKNPSTALFYLMDDFAPPDDTPQTVLTFRLQKSPEKQVVVYISDERVDYALINADTQRVEFSAELAANRLLDWQSDEHKQDSGPIFLEQSARFVYRPQALSFQFGKTRYTIVDEPQRVGVDVQQGQQSFFLRGDVTSRNGSLTRLKQATVSNLKFN</sequence>
<keyword evidence="2" id="KW-1185">Reference proteome</keyword>
<accession>U3BE91</accession>
<gene>
    <name evidence="1" type="ORF">VPR01S_11_00470</name>
</gene>
<protein>
    <submittedName>
        <fullName evidence="1">Uncharacterized protein</fullName>
    </submittedName>
</protein>
<comment type="caution">
    <text evidence="1">The sequence shown here is derived from an EMBL/GenBank/DDBJ whole genome shotgun (WGS) entry which is preliminary data.</text>
</comment>
<dbReference type="InterPro" id="IPR058087">
    <property type="entry name" value="XAC2610_dom"/>
</dbReference>
<dbReference type="AlphaFoldDB" id="U3BE91"/>
<dbReference type="eggNOG" id="COG4461">
    <property type="taxonomic scope" value="Bacteria"/>
</dbReference>
<dbReference type="Proteomes" id="UP000016570">
    <property type="component" value="Unassembled WGS sequence"/>
</dbReference>
<dbReference type="EMBL" id="BATJ01000011">
    <property type="protein sequence ID" value="GAD68054.1"/>
    <property type="molecule type" value="Genomic_DNA"/>
</dbReference>
<dbReference type="NCBIfam" id="NF047539">
    <property type="entry name" value="XAC2610_fam"/>
    <property type="match status" value="1"/>
</dbReference>
<proteinExistence type="predicted"/>